<dbReference type="RefSeq" id="WP_095844768.1">
    <property type="nucleotide sequence ID" value="NZ_CP014136.1"/>
</dbReference>
<dbReference type="EMBL" id="CP014136">
    <property type="protein sequence ID" value="ATA18176.1"/>
    <property type="molecule type" value="Genomic_DNA"/>
</dbReference>
<dbReference type="Proteomes" id="UP000217182">
    <property type="component" value="Chromosome"/>
</dbReference>
<accession>A0A250AWH9</accession>
<evidence type="ECO:0000313" key="2">
    <source>
        <dbReference type="Proteomes" id="UP000217182"/>
    </source>
</evidence>
<gene>
    <name evidence="1" type="ORF">AWC35_01750</name>
</gene>
<dbReference type="KEGG" id="gqu:AWC35_01750"/>
<protein>
    <submittedName>
        <fullName evidence="1">Uncharacterized protein</fullName>
    </submittedName>
</protein>
<proteinExistence type="predicted"/>
<reference evidence="1 2" key="1">
    <citation type="submission" date="2016-01" db="EMBL/GenBank/DDBJ databases">
        <authorList>
            <person name="Oliw E.H."/>
        </authorList>
    </citation>
    <scope>NUCLEOTIDE SEQUENCE [LARGE SCALE GENOMIC DNA]</scope>
    <source>
        <strain evidence="1 2">FRB97</strain>
    </source>
</reference>
<dbReference type="OrthoDB" id="6057784at2"/>
<organism evidence="1 2">
    <name type="scientific">Gibbsiella quercinecans</name>
    <dbReference type="NCBI Taxonomy" id="929813"/>
    <lineage>
        <taxon>Bacteria</taxon>
        <taxon>Pseudomonadati</taxon>
        <taxon>Pseudomonadota</taxon>
        <taxon>Gammaproteobacteria</taxon>
        <taxon>Enterobacterales</taxon>
        <taxon>Yersiniaceae</taxon>
        <taxon>Gibbsiella</taxon>
    </lineage>
</organism>
<evidence type="ECO:0000313" key="1">
    <source>
        <dbReference type="EMBL" id="ATA18176.1"/>
    </source>
</evidence>
<keyword evidence="2" id="KW-1185">Reference proteome</keyword>
<dbReference type="AlphaFoldDB" id="A0A250AWH9"/>
<name>A0A250AWH9_9GAMM</name>
<sequence length="238" mass="27170">MKLYENVVIGNFLYGLGVSIGGRLKSGYLPGAVSLLQQTPEDKALGDVLLDFPGTLRLIEFKAQGNRSKKELTRYRKLLPTIQEQQEMLRISRRVHWYVETAPIPLKGVEAFFSPYLDAFDTQKPAKKPFALERFIESVADDVVSSRNDERDRQEKDYLKLVRWCQGTGETGSGALIVVVGSGGGMEFVALEDLMALNMSHQKWMTYGQERELKMERALELELEKKELRMERGWSYGR</sequence>